<dbReference type="InterPro" id="IPR042227">
    <property type="entry name" value="KBRS"/>
</dbReference>
<evidence type="ECO:0000256" key="3">
    <source>
        <dbReference type="ARBA" id="ARBA00023134"/>
    </source>
</evidence>
<dbReference type="OrthoDB" id="10002389at2759"/>
<evidence type="ECO:0000313" key="5">
    <source>
        <dbReference type="Proteomes" id="UP000801492"/>
    </source>
</evidence>
<evidence type="ECO:0000313" key="4">
    <source>
        <dbReference type="EMBL" id="KAF2903018.1"/>
    </source>
</evidence>
<dbReference type="InterPro" id="IPR001806">
    <property type="entry name" value="Small_GTPase"/>
</dbReference>
<name>A0A8K0DGU7_IGNLU</name>
<organism evidence="4 5">
    <name type="scientific">Ignelater luminosus</name>
    <name type="common">Cucubano</name>
    <name type="synonym">Pyrophorus luminosus</name>
    <dbReference type="NCBI Taxonomy" id="2038154"/>
    <lineage>
        <taxon>Eukaryota</taxon>
        <taxon>Metazoa</taxon>
        <taxon>Ecdysozoa</taxon>
        <taxon>Arthropoda</taxon>
        <taxon>Hexapoda</taxon>
        <taxon>Insecta</taxon>
        <taxon>Pterygota</taxon>
        <taxon>Neoptera</taxon>
        <taxon>Endopterygota</taxon>
        <taxon>Coleoptera</taxon>
        <taxon>Polyphaga</taxon>
        <taxon>Elateriformia</taxon>
        <taxon>Elateroidea</taxon>
        <taxon>Elateridae</taxon>
        <taxon>Agrypninae</taxon>
        <taxon>Pyrophorini</taxon>
        <taxon>Ignelater</taxon>
    </lineage>
</organism>
<dbReference type="GO" id="GO:0032794">
    <property type="term" value="F:GTPase activating protein binding"/>
    <property type="evidence" value="ECO:0007669"/>
    <property type="project" value="TreeGrafter"/>
</dbReference>
<accession>A0A8K0DGU7</accession>
<comment type="similarity">
    <text evidence="1">Belongs to the small GTPase superfamily. Ras family. KappaB-Ras subfamily.</text>
</comment>
<dbReference type="Proteomes" id="UP000801492">
    <property type="component" value="Unassembled WGS sequence"/>
</dbReference>
<dbReference type="PANTHER" id="PTHR46152:SF3">
    <property type="entry name" value="NF-KAPPA-B INHIBITOR-INTERACTING RAS-LIKE PROTEIN"/>
    <property type="match status" value="1"/>
</dbReference>
<evidence type="ECO:0000256" key="1">
    <source>
        <dbReference type="ARBA" id="ARBA00008094"/>
    </source>
</evidence>
<dbReference type="GO" id="GO:0005525">
    <property type="term" value="F:GTP binding"/>
    <property type="evidence" value="ECO:0007669"/>
    <property type="project" value="UniProtKB-KW"/>
</dbReference>
<evidence type="ECO:0008006" key="6">
    <source>
        <dbReference type="Google" id="ProtNLM"/>
    </source>
</evidence>
<dbReference type="GO" id="GO:0003924">
    <property type="term" value="F:GTPase activity"/>
    <property type="evidence" value="ECO:0007669"/>
    <property type="project" value="InterPro"/>
</dbReference>
<sequence>MGKTAKVVVCGMKGVGKTSILQQVIYGQLSGISELHPTIEDIYVANIEGDRGTREKIRFYDTAGIEKSQTSTANGTTNQQLPRHYLVLADGYIFVYDLQNPESLDVLISLKKDIDKNKDKKEITAIVIGNQTKENRSNESETTLNRAMLWCNKEKMKHFTATAMQRMSLYEAFVYLASKLNPPPSKSTFPQLSMGRKVLGKESN</sequence>
<proteinExistence type="inferred from homology"/>
<dbReference type="PROSITE" id="PS51421">
    <property type="entry name" value="RAS"/>
    <property type="match status" value="1"/>
</dbReference>
<keyword evidence="3" id="KW-0342">GTP-binding</keyword>
<dbReference type="CDD" id="cd00882">
    <property type="entry name" value="Ras_like_GTPase"/>
    <property type="match status" value="1"/>
</dbReference>
<evidence type="ECO:0000256" key="2">
    <source>
        <dbReference type="ARBA" id="ARBA00022741"/>
    </source>
</evidence>
<dbReference type="AlphaFoldDB" id="A0A8K0DGU7"/>
<dbReference type="InterPro" id="IPR027417">
    <property type="entry name" value="P-loop_NTPase"/>
</dbReference>
<dbReference type="EMBL" id="VTPC01001125">
    <property type="protein sequence ID" value="KAF2903018.1"/>
    <property type="molecule type" value="Genomic_DNA"/>
</dbReference>
<reference evidence="4" key="1">
    <citation type="submission" date="2019-08" db="EMBL/GenBank/DDBJ databases">
        <title>The genome of the North American firefly Photinus pyralis.</title>
        <authorList>
            <consortium name="Photinus pyralis genome working group"/>
            <person name="Fallon T.R."/>
            <person name="Sander Lower S.E."/>
            <person name="Weng J.-K."/>
        </authorList>
    </citation>
    <scope>NUCLEOTIDE SEQUENCE</scope>
    <source>
        <strain evidence="4">TRF0915ILg1</strain>
        <tissue evidence="4">Whole body</tissue>
    </source>
</reference>
<dbReference type="GO" id="GO:0032484">
    <property type="term" value="P:Ral protein signal transduction"/>
    <property type="evidence" value="ECO:0007669"/>
    <property type="project" value="TreeGrafter"/>
</dbReference>
<keyword evidence="5" id="KW-1185">Reference proteome</keyword>
<keyword evidence="2" id="KW-0547">Nucleotide-binding</keyword>
<dbReference type="PANTHER" id="PTHR46152">
    <property type="entry name" value="NF-KAPPA-B INHIBITOR-INTERACTING RAS-LIKE PROTEIN"/>
    <property type="match status" value="1"/>
</dbReference>
<dbReference type="SMART" id="SM00173">
    <property type="entry name" value="RAS"/>
    <property type="match status" value="1"/>
</dbReference>
<dbReference type="PRINTS" id="PR00449">
    <property type="entry name" value="RASTRNSFRMNG"/>
</dbReference>
<dbReference type="PROSITE" id="PS51419">
    <property type="entry name" value="RAB"/>
    <property type="match status" value="1"/>
</dbReference>
<protein>
    <recommendedName>
        <fullName evidence="6">NF-kappa-B inhibitor-interacting Ras-like protein</fullName>
    </recommendedName>
</protein>
<dbReference type="Pfam" id="PF00071">
    <property type="entry name" value="Ras"/>
    <property type="match status" value="1"/>
</dbReference>
<dbReference type="SMART" id="SM00175">
    <property type="entry name" value="RAB"/>
    <property type="match status" value="1"/>
</dbReference>
<dbReference type="SUPFAM" id="SSF52540">
    <property type="entry name" value="P-loop containing nucleoside triphosphate hydrolases"/>
    <property type="match status" value="1"/>
</dbReference>
<dbReference type="Gene3D" id="3.40.50.300">
    <property type="entry name" value="P-loop containing nucleotide triphosphate hydrolases"/>
    <property type="match status" value="1"/>
</dbReference>
<comment type="caution">
    <text evidence="4">The sequence shown here is derived from an EMBL/GenBank/DDBJ whole genome shotgun (WGS) entry which is preliminary data.</text>
</comment>
<gene>
    <name evidence="4" type="ORF">ILUMI_03187</name>
</gene>
<dbReference type="GO" id="GO:0043124">
    <property type="term" value="P:negative regulation of canonical NF-kappaB signal transduction"/>
    <property type="evidence" value="ECO:0007669"/>
    <property type="project" value="InterPro"/>
</dbReference>